<organism evidence="1 2">
    <name type="scientific">Comamonas piscis</name>
    <dbReference type="NCBI Taxonomy" id="1562974"/>
    <lineage>
        <taxon>Bacteria</taxon>
        <taxon>Pseudomonadati</taxon>
        <taxon>Pseudomonadota</taxon>
        <taxon>Betaproteobacteria</taxon>
        <taxon>Burkholderiales</taxon>
        <taxon>Comamonadaceae</taxon>
        <taxon>Comamonas</taxon>
    </lineage>
</organism>
<dbReference type="EMBL" id="CP058554">
    <property type="protein sequence ID" value="QMV72615.1"/>
    <property type="molecule type" value="Genomic_DNA"/>
</dbReference>
<gene>
    <name evidence="1" type="ORF">HS961_07050</name>
</gene>
<sequence length="279" mass="29939">MSNAHYTTVCTCPSGDGSMRWPCRVHPALFPCPFCGASASGYEIEPHQHSAAVLALVPDLPKEQKGGYVIEGDCQCGSGLIGDNQAQVTNRWNTRTSMQPQGVAIQDSVTLLRNEAARLERIYGRRGWYGFGDEKAAHIEHLRVADALAATAALPATVPGVLPEPETAIKEVMELVADLEREAADVGYGHGSQRLVNEKRAAIESKLRTQLAVPNATQAVQAEPVALQMCSELKPRTESEKAAYLAGVADGRMYAERDAAKQGLEASLRADKQDGEANG</sequence>
<evidence type="ECO:0000313" key="2">
    <source>
        <dbReference type="Proteomes" id="UP000515240"/>
    </source>
</evidence>
<reference evidence="1 2" key="1">
    <citation type="journal article" date="2020" name="G3 (Bethesda)">
        <title>CeMbio - The Caenorhabditis elegans Microbiome Resource.</title>
        <authorList>
            <person name="Dirksen P."/>
            <person name="Assie A."/>
            <person name="Zimmermann J."/>
            <person name="Zhang F."/>
            <person name="Tietje A.M."/>
            <person name="Marsh S.A."/>
            <person name="Felix M.A."/>
            <person name="Shapira M."/>
            <person name="Kaleta C."/>
            <person name="Schulenburg H."/>
            <person name="Samuel B."/>
        </authorList>
    </citation>
    <scope>NUCLEOTIDE SEQUENCE [LARGE SCALE GENOMIC DNA]</scope>
    <source>
        <strain evidence="1 2">BIGb0172</strain>
    </source>
</reference>
<dbReference type="Proteomes" id="UP000515240">
    <property type="component" value="Chromosome"/>
</dbReference>
<dbReference type="AlphaFoldDB" id="A0A7G5EF40"/>
<name>A0A7G5EF40_9BURK</name>
<keyword evidence="2" id="KW-1185">Reference proteome</keyword>
<dbReference type="KEGG" id="cpis:HS961_07050"/>
<evidence type="ECO:0000313" key="1">
    <source>
        <dbReference type="EMBL" id="QMV72615.1"/>
    </source>
</evidence>
<dbReference type="RefSeq" id="WP_182327030.1">
    <property type="nucleotide sequence ID" value="NZ_CP058554.1"/>
</dbReference>
<protein>
    <submittedName>
        <fullName evidence="1">Uncharacterized protein</fullName>
    </submittedName>
</protein>
<proteinExistence type="predicted"/>
<accession>A0A7G5EF40</accession>